<proteinExistence type="predicted"/>
<organism evidence="1 2">
    <name type="scientific">Dryococelus australis</name>
    <dbReference type="NCBI Taxonomy" id="614101"/>
    <lineage>
        <taxon>Eukaryota</taxon>
        <taxon>Metazoa</taxon>
        <taxon>Ecdysozoa</taxon>
        <taxon>Arthropoda</taxon>
        <taxon>Hexapoda</taxon>
        <taxon>Insecta</taxon>
        <taxon>Pterygota</taxon>
        <taxon>Neoptera</taxon>
        <taxon>Polyneoptera</taxon>
        <taxon>Phasmatodea</taxon>
        <taxon>Verophasmatodea</taxon>
        <taxon>Anareolatae</taxon>
        <taxon>Phasmatidae</taxon>
        <taxon>Eurycanthinae</taxon>
        <taxon>Dryococelus</taxon>
    </lineage>
</organism>
<evidence type="ECO:0000313" key="1">
    <source>
        <dbReference type="EMBL" id="KAJ8884065.1"/>
    </source>
</evidence>
<dbReference type="EMBL" id="JARBHB010000005">
    <property type="protein sequence ID" value="KAJ8884065.1"/>
    <property type="molecule type" value="Genomic_DNA"/>
</dbReference>
<sequence>MGNIVEVQKYFQNVHKAHGWLLEKDCVIPQLPHETRWNSQPDCTEKFPLNMPKTFIQMLQDLNQPVNLPRSSVS</sequence>
<dbReference type="Proteomes" id="UP001159363">
    <property type="component" value="Chromosome 4"/>
</dbReference>
<comment type="caution">
    <text evidence="1">The sequence shown here is derived from an EMBL/GenBank/DDBJ whole genome shotgun (WGS) entry which is preliminary data.</text>
</comment>
<keyword evidence="2" id="KW-1185">Reference proteome</keyword>
<accession>A0ABQ9HIN1</accession>
<protein>
    <submittedName>
        <fullName evidence="1">Uncharacterized protein</fullName>
    </submittedName>
</protein>
<name>A0ABQ9HIN1_9NEOP</name>
<reference evidence="1 2" key="1">
    <citation type="submission" date="2023-02" db="EMBL/GenBank/DDBJ databases">
        <title>LHISI_Scaffold_Assembly.</title>
        <authorList>
            <person name="Stuart O.P."/>
            <person name="Cleave R."/>
            <person name="Magrath M.J.L."/>
            <person name="Mikheyev A.S."/>
        </authorList>
    </citation>
    <scope>NUCLEOTIDE SEQUENCE [LARGE SCALE GENOMIC DNA]</scope>
    <source>
        <strain evidence="1">Daus_M_001</strain>
        <tissue evidence="1">Leg muscle</tissue>
    </source>
</reference>
<gene>
    <name evidence="1" type="ORF">PR048_015922</name>
</gene>
<evidence type="ECO:0000313" key="2">
    <source>
        <dbReference type="Proteomes" id="UP001159363"/>
    </source>
</evidence>